<sequence>MRLEARHSLVGQIAQGHDQVQELLNSFCNKHFPFILLICKILWLRKYTLFLRQQFVLIEKIDGELCIGVHPPQIQNVPLNYLSRSQFHAMPVKKRINVLQEPFL</sequence>
<dbReference type="EMBL" id="RRYP01016583">
    <property type="protein sequence ID" value="TNV74866.1"/>
    <property type="molecule type" value="Genomic_DNA"/>
</dbReference>
<organism evidence="1 2">
    <name type="scientific">Halteria grandinella</name>
    <dbReference type="NCBI Taxonomy" id="5974"/>
    <lineage>
        <taxon>Eukaryota</taxon>
        <taxon>Sar</taxon>
        <taxon>Alveolata</taxon>
        <taxon>Ciliophora</taxon>
        <taxon>Intramacronucleata</taxon>
        <taxon>Spirotrichea</taxon>
        <taxon>Stichotrichia</taxon>
        <taxon>Sporadotrichida</taxon>
        <taxon>Halteriidae</taxon>
        <taxon>Halteria</taxon>
    </lineage>
</organism>
<evidence type="ECO:0000313" key="2">
    <source>
        <dbReference type="Proteomes" id="UP000785679"/>
    </source>
</evidence>
<evidence type="ECO:0000313" key="1">
    <source>
        <dbReference type="EMBL" id="TNV74866.1"/>
    </source>
</evidence>
<dbReference type="Proteomes" id="UP000785679">
    <property type="component" value="Unassembled WGS sequence"/>
</dbReference>
<proteinExistence type="predicted"/>
<name>A0A8J8NGT1_HALGN</name>
<comment type="caution">
    <text evidence="1">The sequence shown here is derived from an EMBL/GenBank/DDBJ whole genome shotgun (WGS) entry which is preliminary data.</text>
</comment>
<keyword evidence="2" id="KW-1185">Reference proteome</keyword>
<dbReference type="OrthoDB" id="282393at2759"/>
<accession>A0A8J8NGT1</accession>
<dbReference type="AlphaFoldDB" id="A0A8J8NGT1"/>
<gene>
    <name evidence="1" type="ORF">FGO68_gene1419</name>
</gene>
<protein>
    <submittedName>
        <fullName evidence="1">Uncharacterized protein</fullName>
    </submittedName>
</protein>
<reference evidence="1" key="1">
    <citation type="submission" date="2019-06" db="EMBL/GenBank/DDBJ databases">
        <authorList>
            <person name="Zheng W."/>
        </authorList>
    </citation>
    <scope>NUCLEOTIDE SEQUENCE</scope>
    <source>
        <strain evidence="1">QDHG01</strain>
    </source>
</reference>